<comment type="caution">
    <text evidence="2">The sequence shown here is derived from an EMBL/GenBank/DDBJ whole genome shotgun (WGS) entry which is preliminary data.</text>
</comment>
<organism evidence="2 3">
    <name type="scientific">Orbilia ellipsospora</name>
    <dbReference type="NCBI Taxonomy" id="2528407"/>
    <lineage>
        <taxon>Eukaryota</taxon>
        <taxon>Fungi</taxon>
        <taxon>Dikarya</taxon>
        <taxon>Ascomycota</taxon>
        <taxon>Pezizomycotina</taxon>
        <taxon>Orbiliomycetes</taxon>
        <taxon>Orbiliales</taxon>
        <taxon>Orbiliaceae</taxon>
        <taxon>Orbilia</taxon>
    </lineage>
</organism>
<dbReference type="AlphaFoldDB" id="A0AAV9XRP5"/>
<accession>A0AAV9XRP5</accession>
<feature type="region of interest" description="Disordered" evidence="1">
    <location>
        <begin position="583"/>
        <end position="620"/>
    </location>
</feature>
<evidence type="ECO:0000313" key="3">
    <source>
        <dbReference type="Proteomes" id="UP001365542"/>
    </source>
</evidence>
<dbReference type="PANTHER" id="PTHR13060">
    <property type="entry name" value="SGT1 PROTEIN HSGT1 SUPPRESSOR OF GCR2"/>
    <property type="match status" value="1"/>
</dbReference>
<feature type="compositionally biased region" description="Polar residues" evidence="1">
    <location>
        <begin position="556"/>
        <end position="566"/>
    </location>
</feature>
<gene>
    <name evidence="2" type="ORF">TWF694_000868</name>
</gene>
<name>A0AAV9XRP5_9PEZI</name>
<feature type="region of interest" description="Disordered" evidence="1">
    <location>
        <begin position="448"/>
        <end position="472"/>
    </location>
</feature>
<dbReference type="PANTHER" id="PTHR13060:SF0">
    <property type="entry name" value="PROTEIN ECDYSONELESS HOMOLOG"/>
    <property type="match status" value="1"/>
</dbReference>
<protein>
    <recommendedName>
        <fullName evidence="4">Regulatory factor Sgt1</fullName>
    </recommendedName>
</protein>
<reference evidence="2 3" key="1">
    <citation type="submission" date="2019-10" db="EMBL/GenBank/DDBJ databases">
        <authorList>
            <person name="Palmer J.M."/>
        </authorList>
    </citation>
    <scope>NUCLEOTIDE SEQUENCE [LARGE SCALE GENOMIC DNA]</scope>
    <source>
        <strain evidence="2 3">TWF694</strain>
    </source>
</reference>
<feature type="region of interest" description="Disordered" evidence="1">
    <location>
        <begin position="529"/>
        <end position="567"/>
    </location>
</feature>
<dbReference type="Pfam" id="PF07093">
    <property type="entry name" value="SGT1"/>
    <property type="match status" value="1"/>
</dbReference>
<evidence type="ECO:0000256" key="1">
    <source>
        <dbReference type="SAM" id="MobiDB-lite"/>
    </source>
</evidence>
<proteinExistence type="predicted"/>
<dbReference type="Proteomes" id="UP001365542">
    <property type="component" value="Unassembled WGS sequence"/>
</dbReference>
<dbReference type="GO" id="GO:0005634">
    <property type="term" value="C:nucleus"/>
    <property type="evidence" value="ECO:0007669"/>
    <property type="project" value="TreeGrafter"/>
</dbReference>
<evidence type="ECO:0000313" key="2">
    <source>
        <dbReference type="EMBL" id="KAK6544161.1"/>
    </source>
</evidence>
<evidence type="ECO:0008006" key="4">
    <source>
        <dbReference type="Google" id="ProtNLM"/>
    </source>
</evidence>
<keyword evidence="3" id="KW-1185">Reference proteome</keyword>
<dbReference type="EMBL" id="JAVHJO010000001">
    <property type="protein sequence ID" value="KAK6544161.1"/>
    <property type="molecule type" value="Genomic_DNA"/>
</dbReference>
<dbReference type="InterPro" id="IPR010770">
    <property type="entry name" value="Ecd"/>
</dbReference>
<sequence length="620" mass="70097">MDFTSLASSLGLGSFPRQSLVEDTVEYYIHLVPTSDSAVSQKDIKSELEKLLPEIIKSIEPFTNDFIWQRDEFNLKLVEKEGIAYLQGRIEFGESIDDEWFTVFLLREISKRFPRLWIRVVDTDGEFLLIEAAHALPNWLSPEVADNRVWITKGLLRIIPRSKEDRAAAKAGHLRSLGIKDALKFLEKFQKDLLHIQIVEEEAFYRISNYPASLKDHFHNARVTVPRTVAKILHEKPKLISTIVETFCLRDPVQLKICNTMPTFPPRDPVDMSVRFTKITYAQLKQQVFRPPKPFILPGKESPQFPASELGMKLTCGLELLVSGNKQKTEGRLAAEAKDIINCLRSVDGEGSGKVKLPSDEEIKGWNHRVDSEDWMNVDYQEFEANLAGTTNTGNTQGNNTATMGFEKSAFNDKEQQDKLKKMVENFEKFMNDDSAGFDGVKGFSSHHDGFNSDDDDDIHDDEGDISTDEEDIDASFDEKEFSRMMREMMGLPAESHLPDEEDEISDDDEEEMSIRQTMAKMEEELVAAGALDPDRPGANVDQQGSIRGRKKYRNPASTTMQQSNPDAELNYEIAKNMLESLKTQGGDSGPAANMLRSMGMVMPRDDGDETETSKKKGKK</sequence>
<feature type="compositionally biased region" description="Acidic residues" evidence="1">
    <location>
        <begin position="452"/>
        <end position="472"/>
    </location>
</feature>